<dbReference type="InterPro" id="IPR057902">
    <property type="entry name" value="N_peptide"/>
</dbReference>
<reference evidence="2 3" key="1">
    <citation type="submission" date="2020-06" db="EMBL/GenBank/DDBJ databases">
        <title>REHAB project genomes.</title>
        <authorList>
            <person name="Shaw L.P."/>
        </authorList>
    </citation>
    <scope>NUCLEOTIDE SEQUENCE [LARGE SCALE GENOMIC DNA]</scope>
    <source>
        <strain evidence="2 3">RHBSTW-00116</strain>
    </source>
</reference>
<organism evidence="2 3">
    <name type="scientific">Citrobacter freundii</name>
    <dbReference type="NCBI Taxonomy" id="546"/>
    <lineage>
        <taxon>Bacteria</taxon>
        <taxon>Pseudomonadati</taxon>
        <taxon>Pseudomonadota</taxon>
        <taxon>Gammaproteobacteria</taxon>
        <taxon>Enterobacterales</taxon>
        <taxon>Enterobacteriaceae</taxon>
        <taxon>Citrobacter</taxon>
        <taxon>Citrobacter freundii complex</taxon>
    </lineage>
</organism>
<dbReference type="EMBL" id="JABXRI010000001">
    <property type="protein sequence ID" value="MBA8062370.1"/>
    <property type="molecule type" value="Genomic_DNA"/>
</dbReference>
<feature type="compositionally biased region" description="Basic residues" evidence="1">
    <location>
        <begin position="11"/>
        <end position="21"/>
    </location>
</feature>
<sequence length="117" mass="13333">MIKQQNIKGNARSRRDSRRKVKQEVFAKANPMLVGRKYDVDTSPVEIECKPGYEPTPIKFVAQDAVWQRKEYKLQLERAAIIYGNEFGHKAIESGMCLPDVAIFAAGHRKSKQVTAR</sequence>
<dbReference type="Proteomes" id="UP000591803">
    <property type="component" value="Unassembled WGS sequence"/>
</dbReference>
<proteinExistence type="predicted"/>
<accession>A0A7W3D3K9</accession>
<dbReference type="AlphaFoldDB" id="A0A7W3D3K9"/>
<evidence type="ECO:0000313" key="2">
    <source>
        <dbReference type="EMBL" id="MBA8062370.1"/>
    </source>
</evidence>
<name>A0A7W3D3K9_CITFR</name>
<dbReference type="Pfam" id="PF25694">
    <property type="entry name" value="N_peptide"/>
    <property type="match status" value="1"/>
</dbReference>
<evidence type="ECO:0000313" key="3">
    <source>
        <dbReference type="Proteomes" id="UP000591803"/>
    </source>
</evidence>
<gene>
    <name evidence="2" type="ORF">HV077_08160</name>
</gene>
<feature type="region of interest" description="Disordered" evidence="1">
    <location>
        <begin position="1"/>
        <end position="21"/>
    </location>
</feature>
<comment type="caution">
    <text evidence="2">The sequence shown here is derived from an EMBL/GenBank/DDBJ whole genome shotgun (WGS) entry which is preliminary data.</text>
</comment>
<evidence type="ECO:0000256" key="1">
    <source>
        <dbReference type="SAM" id="MobiDB-lite"/>
    </source>
</evidence>
<protein>
    <submittedName>
        <fullName evidence="2">Antitermination protein</fullName>
    </submittedName>
</protein>